<protein>
    <submittedName>
        <fullName evidence="7">MFS transporter</fullName>
    </submittedName>
</protein>
<dbReference type="GO" id="GO:0005886">
    <property type="term" value="C:plasma membrane"/>
    <property type="evidence" value="ECO:0007669"/>
    <property type="project" value="UniProtKB-SubCell"/>
</dbReference>
<dbReference type="PANTHER" id="PTHR23501:SF154">
    <property type="entry name" value="MULTIDRUG-EFFLUX TRANSPORTER RV1634-RELATED"/>
    <property type="match status" value="1"/>
</dbReference>
<dbReference type="AlphaFoldDB" id="A0A561UHV2"/>
<dbReference type="InterPro" id="IPR036259">
    <property type="entry name" value="MFS_trans_sf"/>
</dbReference>
<comment type="subcellular location">
    <subcellularLocation>
        <location evidence="1">Cell membrane</location>
        <topology evidence="1">Multi-pass membrane protein</topology>
    </subcellularLocation>
</comment>
<dbReference type="Gene3D" id="1.20.1720.10">
    <property type="entry name" value="Multidrug resistance protein D"/>
    <property type="match status" value="1"/>
</dbReference>
<feature type="transmembrane region" description="Helical" evidence="5">
    <location>
        <begin position="369"/>
        <end position="389"/>
    </location>
</feature>
<evidence type="ECO:0000256" key="4">
    <source>
        <dbReference type="ARBA" id="ARBA00023136"/>
    </source>
</evidence>
<dbReference type="InterPro" id="IPR020846">
    <property type="entry name" value="MFS_dom"/>
</dbReference>
<feature type="transmembrane region" description="Helical" evidence="5">
    <location>
        <begin position="339"/>
        <end position="357"/>
    </location>
</feature>
<sequence length="495" mass="49191">MPVCATGPNRRESGCTIASAGSAAPTQDEALDTAPRGTGTLFDPRWRSVTLAVALSFAVVAFAELALSTAMPVAVQALHGLRGYAAVFGGFMAASLVGTITAGRLCDAGRTRPTALGALGCFALGALTCGGADGMAQLVLGRALQGLGGGGLTVALYVVVARRYPDAVRPRVFSMITSCWVLPSLVGPLAAGAVTDRLSWRWVFLGIAAAAALGALPLYRATAGTGPATAPEAAEGADESETGARRGGLPLALTAAAGAGLVQYAEAGRGSALGWAAAGTGLLLLALSVPRLLPRGTLRAAAGVPALVLLRGVAAAAFFTVESFVPLMLVDRHHLSPTLAGFSLTGAALSWTAASWYQGRRTDGDRTALIRSGAVVHALGTALALAAAFGPVPAWAAPLALVVSGFGMGLLLPSVGVLIMELSPATEQGANSASLELSDNLCSVLLVGLAGVLLHAPAGGGAGSGGSAFVLVFVPPLATALAAVALSARPLRAAV</sequence>
<gene>
    <name evidence="7" type="ORF">FHX73_112760</name>
</gene>
<dbReference type="PANTHER" id="PTHR23501">
    <property type="entry name" value="MAJOR FACILITATOR SUPERFAMILY"/>
    <property type="match status" value="1"/>
</dbReference>
<keyword evidence="3 5" id="KW-1133">Transmembrane helix</keyword>
<dbReference type="RefSeq" id="WP_145905282.1">
    <property type="nucleotide sequence ID" value="NZ_BAAAMZ010000011.1"/>
</dbReference>
<organism evidence="7 8">
    <name type="scientific">Kitasatospora viridis</name>
    <dbReference type="NCBI Taxonomy" id="281105"/>
    <lineage>
        <taxon>Bacteria</taxon>
        <taxon>Bacillati</taxon>
        <taxon>Actinomycetota</taxon>
        <taxon>Actinomycetes</taxon>
        <taxon>Kitasatosporales</taxon>
        <taxon>Streptomycetaceae</taxon>
        <taxon>Kitasatospora</taxon>
    </lineage>
</organism>
<comment type="caution">
    <text evidence="7">The sequence shown here is derived from an EMBL/GenBank/DDBJ whole genome shotgun (WGS) entry which is preliminary data.</text>
</comment>
<dbReference type="InterPro" id="IPR011701">
    <property type="entry name" value="MFS"/>
</dbReference>
<feature type="transmembrane region" description="Helical" evidence="5">
    <location>
        <begin position="395"/>
        <end position="420"/>
    </location>
</feature>
<feature type="transmembrane region" description="Helical" evidence="5">
    <location>
        <begin position="172"/>
        <end position="194"/>
    </location>
</feature>
<feature type="domain" description="Major facilitator superfamily (MFS) profile" evidence="6">
    <location>
        <begin position="49"/>
        <end position="491"/>
    </location>
</feature>
<evidence type="ECO:0000256" key="2">
    <source>
        <dbReference type="ARBA" id="ARBA00022692"/>
    </source>
</evidence>
<evidence type="ECO:0000313" key="7">
    <source>
        <dbReference type="EMBL" id="TWF98930.1"/>
    </source>
</evidence>
<dbReference type="Pfam" id="PF07690">
    <property type="entry name" value="MFS_1"/>
    <property type="match status" value="1"/>
</dbReference>
<name>A0A561UHV2_9ACTN</name>
<feature type="transmembrane region" description="Helical" evidence="5">
    <location>
        <begin position="49"/>
        <end position="71"/>
    </location>
</feature>
<evidence type="ECO:0000259" key="6">
    <source>
        <dbReference type="PROSITE" id="PS50850"/>
    </source>
</evidence>
<keyword evidence="4 5" id="KW-0472">Membrane</keyword>
<dbReference type="EMBL" id="VIWT01000001">
    <property type="protein sequence ID" value="TWF98930.1"/>
    <property type="molecule type" value="Genomic_DNA"/>
</dbReference>
<evidence type="ECO:0000256" key="5">
    <source>
        <dbReference type="SAM" id="Phobius"/>
    </source>
</evidence>
<feature type="transmembrane region" description="Helical" evidence="5">
    <location>
        <begin position="248"/>
        <end position="266"/>
    </location>
</feature>
<keyword evidence="8" id="KW-1185">Reference proteome</keyword>
<dbReference type="GO" id="GO:0022857">
    <property type="term" value="F:transmembrane transporter activity"/>
    <property type="evidence" value="ECO:0007669"/>
    <property type="project" value="InterPro"/>
</dbReference>
<dbReference type="OrthoDB" id="9778875at2"/>
<dbReference type="Proteomes" id="UP000317940">
    <property type="component" value="Unassembled WGS sequence"/>
</dbReference>
<feature type="transmembrane region" description="Helical" evidence="5">
    <location>
        <begin position="115"/>
        <end position="136"/>
    </location>
</feature>
<evidence type="ECO:0000256" key="1">
    <source>
        <dbReference type="ARBA" id="ARBA00004651"/>
    </source>
</evidence>
<feature type="transmembrane region" description="Helical" evidence="5">
    <location>
        <begin position="272"/>
        <end position="293"/>
    </location>
</feature>
<feature type="transmembrane region" description="Helical" evidence="5">
    <location>
        <begin position="468"/>
        <end position="488"/>
    </location>
</feature>
<dbReference type="PROSITE" id="PS50850">
    <property type="entry name" value="MFS"/>
    <property type="match status" value="1"/>
</dbReference>
<feature type="transmembrane region" description="Helical" evidence="5">
    <location>
        <begin position="142"/>
        <end position="160"/>
    </location>
</feature>
<feature type="transmembrane region" description="Helical" evidence="5">
    <location>
        <begin position="83"/>
        <end position="103"/>
    </location>
</feature>
<dbReference type="SUPFAM" id="SSF103473">
    <property type="entry name" value="MFS general substrate transporter"/>
    <property type="match status" value="1"/>
</dbReference>
<keyword evidence="2 5" id="KW-0812">Transmembrane</keyword>
<accession>A0A561UHV2</accession>
<feature type="transmembrane region" description="Helical" evidence="5">
    <location>
        <begin position="441"/>
        <end position="462"/>
    </location>
</feature>
<feature type="transmembrane region" description="Helical" evidence="5">
    <location>
        <begin position="300"/>
        <end position="319"/>
    </location>
</feature>
<proteinExistence type="predicted"/>
<feature type="transmembrane region" description="Helical" evidence="5">
    <location>
        <begin position="200"/>
        <end position="219"/>
    </location>
</feature>
<evidence type="ECO:0000256" key="3">
    <source>
        <dbReference type="ARBA" id="ARBA00022989"/>
    </source>
</evidence>
<reference evidence="7 8" key="1">
    <citation type="submission" date="2019-06" db="EMBL/GenBank/DDBJ databases">
        <title>Sequencing the genomes of 1000 actinobacteria strains.</title>
        <authorList>
            <person name="Klenk H.-P."/>
        </authorList>
    </citation>
    <scope>NUCLEOTIDE SEQUENCE [LARGE SCALE GENOMIC DNA]</scope>
    <source>
        <strain evidence="7 8">DSM 44826</strain>
    </source>
</reference>
<evidence type="ECO:0000313" key="8">
    <source>
        <dbReference type="Proteomes" id="UP000317940"/>
    </source>
</evidence>
<dbReference type="Gene3D" id="1.20.1250.20">
    <property type="entry name" value="MFS general substrate transporter like domains"/>
    <property type="match status" value="1"/>
</dbReference>